<dbReference type="GO" id="GO:0005886">
    <property type="term" value="C:plasma membrane"/>
    <property type="evidence" value="ECO:0007669"/>
    <property type="project" value="UniProtKB-SubCell"/>
</dbReference>
<dbReference type="Pfam" id="PF01292">
    <property type="entry name" value="Ni_hydr_CYTB"/>
    <property type="match status" value="1"/>
</dbReference>
<organism evidence="14">
    <name type="scientific">hydrothermal vent metagenome</name>
    <dbReference type="NCBI Taxonomy" id="652676"/>
    <lineage>
        <taxon>unclassified sequences</taxon>
        <taxon>metagenomes</taxon>
        <taxon>ecological metagenomes</taxon>
    </lineage>
</organism>
<evidence type="ECO:0000256" key="4">
    <source>
        <dbReference type="ARBA" id="ARBA00022617"/>
    </source>
</evidence>
<gene>
    <name evidence="14" type="ORF">MNBD_ALPHA01-369</name>
</gene>
<keyword evidence="4" id="KW-0349">Heme</keyword>
<dbReference type="SUPFAM" id="SSF81342">
    <property type="entry name" value="Transmembrane di-heme cytochromes"/>
    <property type="match status" value="1"/>
</dbReference>
<dbReference type="Gene3D" id="1.20.950.20">
    <property type="entry name" value="Transmembrane di-heme cytochromes, Chain C"/>
    <property type="match status" value="2"/>
</dbReference>
<feature type="transmembrane region" description="Helical" evidence="12">
    <location>
        <begin position="150"/>
        <end position="172"/>
    </location>
</feature>
<keyword evidence="3" id="KW-1003">Cell membrane</keyword>
<evidence type="ECO:0000256" key="2">
    <source>
        <dbReference type="ARBA" id="ARBA00022448"/>
    </source>
</evidence>
<proteinExistence type="inferred from homology"/>
<dbReference type="GO" id="GO:0046872">
    <property type="term" value="F:metal ion binding"/>
    <property type="evidence" value="ECO:0007669"/>
    <property type="project" value="UniProtKB-KW"/>
</dbReference>
<dbReference type="InterPro" id="IPR011577">
    <property type="entry name" value="Cyt_b561_bac/Ni-Hgenase"/>
</dbReference>
<evidence type="ECO:0000259" key="13">
    <source>
        <dbReference type="Pfam" id="PF01292"/>
    </source>
</evidence>
<name>A0A3B0SZ77_9ZZZZ</name>
<feature type="transmembrane region" description="Helical" evidence="12">
    <location>
        <begin position="55"/>
        <end position="73"/>
    </location>
</feature>
<evidence type="ECO:0000256" key="10">
    <source>
        <dbReference type="ARBA" id="ARBA00023136"/>
    </source>
</evidence>
<feature type="domain" description="Cytochrome b561 bacterial/Ni-hydrogenase" evidence="13">
    <location>
        <begin position="10"/>
        <end position="182"/>
    </location>
</feature>
<evidence type="ECO:0000256" key="1">
    <source>
        <dbReference type="ARBA" id="ARBA00004651"/>
    </source>
</evidence>
<evidence type="ECO:0000256" key="11">
    <source>
        <dbReference type="ARBA" id="ARBA00037975"/>
    </source>
</evidence>
<accession>A0A3B0SZ77</accession>
<dbReference type="AlphaFoldDB" id="A0A3B0SZ77"/>
<evidence type="ECO:0000256" key="9">
    <source>
        <dbReference type="ARBA" id="ARBA00023004"/>
    </source>
</evidence>
<dbReference type="PANTHER" id="PTHR30529:SF1">
    <property type="entry name" value="CYTOCHROME B561 HOMOLOG 2"/>
    <property type="match status" value="1"/>
</dbReference>
<dbReference type="InterPro" id="IPR016174">
    <property type="entry name" value="Di-haem_cyt_TM"/>
</dbReference>
<evidence type="ECO:0000256" key="3">
    <source>
        <dbReference type="ARBA" id="ARBA00022475"/>
    </source>
</evidence>
<dbReference type="GO" id="GO:0022904">
    <property type="term" value="P:respiratory electron transport chain"/>
    <property type="evidence" value="ECO:0007669"/>
    <property type="project" value="InterPro"/>
</dbReference>
<evidence type="ECO:0000313" key="14">
    <source>
        <dbReference type="EMBL" id="VAW06397.1"/>
    </source>
</evidence>
<dbReference type="InterPro" id="IPR052168">
    <property type="entry name" value="Cytochrome_b561_oxidase"/>
</dbReference>
<evidence type="ECO:0000256" key="12">
    <source>
        <dbReference type="SAM" id="Phobius"/>
    </source>
</evidence>
<reference evidence="14" key="1">
    <citation type="submission" date="2018-06" db="EMBL/GenBank/DDBJ databases">
        <authorList>
            <person name="Zhirakovskaya E."/>
        </authorList>
    </citation>
    <scope>NUCLEOTIDE SEQUENCE</scope>
</reference>
<dbReference type="GO" id="GO:0009055">
    <property type="term" value="F:electron transfer activity"/>
    <property type="evidence" value="ECO:0007669"/>
    <property type="project" value="InterPro"/>
</dbReference>
<keyword evidence="9" id="KW-0408">Iron</keyword>
<evidence type="ECO:0000256" key="8">
    <source>
        <dbReference type="ARBA" id="ARBA00022989"/>
    </source>
</evidence>
<keyword evidence="10 12" id="KW-0472">Membrane</keyword>
<evidence type="ECO:0000256" key="5">
    <source>
        <dbReference type="ARBA" id="ARBA00022692"/>
    </source>
</evidence>
<sequence length="189" mass="21576">MTLKNTDHSYGNIAKAFHWIMFLILSGLVIVGYYMSGLPTDSPAEVADKLALYDWHRSFGIVILFLVVLRLGWRLVNPVPKMPDSMSRIESFTAHAMHLLLYLLMFAQPLSGWLMTSYNGSPVKFFGLEFPGLADKDKVMADFFHESHEIMAVLLIILFVVHVAAALFHHFIRKDDIMRRMSPHPSKPE</sequence>
<keyword evidence="2" id="KW-0813">Transport</keyword>
<evidence type="ECO:0000256" key="6">
    <source>
        <dbReference type="ARBA" id="ARBA00022723"/>
    </source>
</evidence>
<keyword evidence="8 12" id="KW-1133">Transmembrane helix</keyword>
<comment type="subcellular location">
    <subcellularLocation>
        <location evidence="1">Cell membrane</location>
        <topology evidence="1">Multi-pass membrane protein</topology>
    </subcellularLocation>
</comment>
<dbReference type="PANTHER" id="PTHR30529">
    <property type="entry name" value="CYTOCHROME B561"/>
    <property type="match status" value="1"/>
</dbReference>
<dbReference type="GO" id="GO:0020037">
    <property type="term" value="F:heme binding"/>
    <property type="evidence" value="ECO:0007669"/>
    <property type="project" value="TreeGrafter"/>
</dbReference>
<dbReference type="EMBL" id="UOEJ01000238">
    <property type="protein sequence ID" value="VAW06397.1"/>
    <property type="molecule type" value="Genomic_DNA"/>
</dbReference>
<feature type="transmembrane region" description="Helical" evidence="12">
    <location>
        <begin position="16"/>
        <end position="35"/>
    </location>
</feature>
<feature type="transmembrane region" description="Helical" evidence="12">
    <location>
        <begin position="94"/>
        <end position="115"/>
    </location>
</feature>
<protein>
    <recommendedName>
        <fullName evidence="13">Cytochrome b561 bacterial/Ni-hydrogenase domain-containing protein</fullName>
    </recommendedName>
</protein>
<keyword evidence="6" id="KW-0479">Metal-binding</keyword>
<keyword evidence="7" id="KW-0249">Electron transport</keyword>
<keyword evidence="5 12" id="KW-0812">Transmembrane</keyword>
<comment type="similarity">
    <text evidence="11">Belongs to the cytochrome b561 family.</text>
</comment>
<evidence type="ECO:0000256" key="7">
    <source>
        <dbReference type="ARBA" id="ARBA00022982"/>
    </source>
</evidence>